<keyword evidence="3" id="KW-1185">Reference proteome</keyword>
<name>A0AAV1IM41_9CHLO</name>
<comment type="caution">
    <text evidence="2">The sequence shown here is derived from an EMBL/GenBank/DDBJ whole genome shotgun (WGS) entry which is preliminary data.</text>
</comment>
<feature type="region of interest" description="Disordered" evidence="1">
    <location>
        <begin position="144"/>
        <end position="167"/>
    </location>
</feature>
<gene>
    <name evidence="2" type="ORF">CVIRNUC_010908</name>
</gene>
<protein>
    <submittedName>
        <fullName evidence="2">Uncharacterized protein</fullName>
    </submittedName>
</protein>
<evidence type="ECO:0000313" key="3">
    <source>
        <dbReference type="Proteomes" id="UP001314263"/>
    </source>
</evidence>
<evidence type="ECO:0000256" key="1">
    <source>
        <dbReference type="SAM" id="MobiDB-lite"/>
    </source>
</evidence>
<reference evidence="2 3" key="1">
    <citation type="submission" date="2023-10" db="EMBL/GenBank/DDBJ databases">
        <authorList>
            <person name="Maclean D."/>
            <person name="Macfadyen A."/>
        </authorList>
    </citation>
    <scope>NUCLEOTIDE SEQUENCE [LARGE SCALE GENOMIC DNA]</scope>
</reference>
<organism evidence="2 3">
    <name type="scientific">Coccomyxa viridis</name>
    <dbReference type="NCBI Taxonomy" id="1274662"/>
    <lineage>
        <taxon>Eukaryota</taxon>
        <taxon>Viridiplantae</taxon>
        <taxon>Chlorophyta</taxon>
        <taxon>core chlorophytes</taxon>
        <taxon>Trebouxiophyceae</taxon>
        <taxon>Trebouxiophyceae incertae sedis</taxon>
        <taxon>Coccomyxaceae</taxon>
        <taxon>Coccomyxa</taxon>
    </lineage>
</organism>
<accession>A0AAV1IM41</accession>
<dbReference type="AlphaFoldDB" id="A0AAV1IM41"/>
<dbReference type="EMBL" id="CAUYUE010000017">
    <property type="protein sequence ID" value="CAK0787686.1"/>
    <property type="molecule type" value="Genomic_DNA"/>
</dbReference>
<proteinExistence type="predicted"/>
<feature type="compositionally biased region" description="Polar residues" evidence="1">
    <location>
        <begin position="150"/>
        <end position="167"/>
    </location>
</feature>
<dbReference type="SUPFAM" id="SSF52047">
    <property type="entry name" value="RNI-like"/>
    <property type="match status" value="1"/>
</dbReference>
<evidence type="ECO:0000313" key="2">
    <source>
        <dbReference type="EMBL" id="CAK0787686.1"/>
    </source>
</evidence>
<sequence>MMSHTDLTPAEGFLWASRRWDSAKVLHLRLQYSDTKKGEWLSSMTHAAASLSSLEELLLDCSHELEGDWARIQGMPFLSNVLRHAQRLRALEVYCHTISFEAPLQSLQHLLLTLGGGEADVDIPTLALAPNLVTVQLASAPPLCPHNQDHSGASGLQTAQQIEGSTP</sequence>
<dbReference type="Proteomes" id="UP001314263">
    <property type="component" value="Unassembled WGS sequence"/>
</dbReference>